<organism evidence="2 3">
    <name type="scientific">Oedothorax gibbosus</name>
    <dbReference type="NCBI Taxonomy" id="931172"/>
    <lineage>
        <taxon>Eukaryota</taxon>
        <taxon>Metazoa</taxon>
        <taxon>Ecdysozoa</taxon>
        <taxon>Arthropoda</taxon>
        <taxon>Chelicerata</taxon>
        <taxon>Arachnida</taxon>
        <taxon>Araneae</taxon>
        <taxon>Araneomorphae</taxon>
        <taxon>Entelegynae</taxon>
        <taxon>Araneoidea</taxon>
        <taxon>Linyphiidae</taxon>
        <taxon>Erigoninae</taxon>
        <taxon>Oedothorax</taxon>
    </lineage>
</organism>
<name>A0AAV6UZM6_9ARAC</name>
<proteinExistence type="predicted"/>
<accession>A0AAV6UZM6</accession>
<feature type="region of interest" description="Disordered" evidence="1">
    <location>
        <begin position="481"/>
        <end position="519"/>
    </location>
</feature>
<evidence type="ECO:0008006" key="4">
    <source>
        <dbReference type="Google" id="ProtNLM"/>
    </source>
</evidence>
<gene>
    <name evidence="2" type="ORF">JTE90_014997</name>
</gene>
<feature type="region of interest" description="Disordered" evidence="1">
    <location>
        <begin position="557"/>
        <end position="597"/>
    </location>
</feature>
<feature type="compositionally biased region" description="Basic and acidic residues" evidence="1">
    <location>
        <begin position="563"/>
        <end position="573"/>
    </location>
</feature>
<evidence type="ECO:0000313" key="2">
    <source>
        <dbReference type="EMBL" id="KAG8188945.1"/>
    </source>
</evidence>
<feature type="compositionally biased region" description="Low complexity" evidence="1">
    <location>
        <begin position="509"/>
        <end position="519"/>
    </location>
</feature>
<feature type="region of interest" description="Disordered" evidence="1">
    <location>
        <begin position="188"/>
        <end position="269"/>
    </location>
</feature>
<protein>
    <recommendedName>
        <fullName evidence="4">Pumilio</fullName>
    </recommendedName>
</protein>
<feature type="region of interest" description="Disordered" evidence="1">
    <location>
        <begin position="399"/>
        <end position="441"/>
    </location>
</feature>
<feature type="region of interest" description="Disordered" evidence="1">
    <location>
        <begin position="1"/>
        <end position="37"/>
    </location>
</feature>
<dbReference type="Proteomes" id="UP000827092">
    <property type="component" value="Unassembled WGS sequence"/>
</dbReference>
<sequence length="655" mass="69334">MKNTPNGMNEVVWAERGGEVGVSNGHPEGGPRRSQDDAMVGYFFQRPQTDPDFHSSYPSLKQHSRWALGDDSVLEVRGSENSELESDFQALALETGHPLEYSPAAKKLWGEESKPDDKGNILFGDQWRDAAWSTGHNSAADGGLGVKMVEYVLGSSPTSKDLDNRMARLHLHAMDPGDKLKKLKSLSFDGEMGKGGKEQQEIPNGIMQNGLSDDYHQGGSRQSSPSEEGGKKGEKKHPSPPPSLPQQLDPSAFEGGPMDPLHFDYAPFMQSIDSPNPMDYNNQMNSRKMVLNRADEKFGSSNYSCTDPQHFFMELYSRTAQGQPMPVMGQQQFPPMGQGGGNPAASPAPPFASSPYVMNPQDPYAPPPPMGTLMPGPAMMAQYYGVPPWGMFPAGMMPQGGQGQGSQQQLMRSTPARPLTPQGGDMTPQPQMQQPGPMQPPGGQYQMVAPSYYENGAVMMGNARGMTTPMRLGPPVLVNPAAAPPNSNPGTLGRLLGSQGGGGAFNTTPSSYASSPSYSGFSSSSQLGYGSAPLGYGSASSMGPIGASLSAIGTSIGAASGSPRRDSFERREGVGPSLGLEGGARPQKGGQFYGPLGSVSASGPGPVGMMPPSQSLTPPPSLNGGSLGNFNLGETTPPYHVGWISLLIRNYWSVV</sequence>
<keyword evidence="3" id="KW-1185">Reference proteome</keyword>
<feature type="compositionally biased region" description="Low complexity" evidence="1">
    <location>
        <begin position="421"/>
        <end position="441"/>
    </location>
</feature>
<reference evidence="2 3" key="1">
    <citation type="journal article" date="2022" name="Nat. Ecol. Evol.">
        <title>A masculinizing supergene underlies an exaggerated male reproductive morph in a spider.</title>
        <authorList>
            <person name="Hendrickx F."/>
            <person name="De Corte Z."/>
            <person name="Sonet G."/>
            <person name="Van Belleghem S.M."/>
            <person name="Kostlbacher S."/>
            <person name="Vangestel C."/>
        </authorList>
    </citation>
    <scope>NUCLEOTIDE SEQUENCE [LARGE SCALE GENOMIC DNA]</scope>
    <source>
        <strain evidence="2">W744_W776</strain>
    </source>
</reference>
<comment type="caution">
    <text evidence="2">The sequence shown here is derived from an EMBL/GenBank/DDBJ whole genome shotgun (WGS) entry which is preliminary data.</text>
</comment>
<evidence type="ECO:0000256" key="1">
    <source>
        <dbReference type="SAM" id="MobiDB-lite"/>
    </source>
</evidence>
<feature type="compositionally biased region" description="Low complexity" evidence="1">
    <location>
        <begin position="488"/>
        <end position="497"/>
    </location>
</feature>
<feature type="compositionally biased region" description="Basic and acidic residues" evidence="1">
    <location>
        <begin position="191"/>
        <end position="200"/>
    </location>
</feature>
<dbReference type="AlphaFoldDB" id="A0AAV6UZM6"/>
<dbReference type="EMBL" id="JAFNEN010000227">
    <property type="protein sequence ID" value="KAG8188945.1"/>
    <property type="molecule type" value="Genomic_DNA"/>
</dbReference>
<evidence type="ECO:0000313" key="3">
    <source>
        <dbReference type="Proteomes" id="UP000827092"/>
    </source>
</evidence>